<accession>A0AAV5AR73</accession>
<name>A0AAV5AR73_9FLAO</name>
<comment type="caution">
    <text evidence="1">The sequence shown here is derived from an EMBL/GenBank/DDBJ whole genome shotgun (WGS) entry which is preliminary data.</text>
</comment>
<proteinExistence type="predicted"/>
<dbReference type="AlphaFoldDB" id="A0AAV5AR73"/>
<evidence type="ECO:0000313" key="3">
    <source>
        <dbReference type="Proteomes" id="UP001207736"/>
    </source>
</evidence>
<sequence>MHRNFDRVKEKQTHYVKYVLMTEEGIYLVEYLIGELVFSTSITQAMVFTDHKVALQFKKLLYNRFGIVVSVNTYIS</sequence>
<gene>
    <name evidence="1" type="ORF">RCZ15_07560</name>
    <name evidence="2" type="ORF">RCZ16_11630</name>
</gene>
<evidence type="ECO:0000313" key="1">
    <source>
        <dbReference type="EMBL" id="GJM49781.1"/>
    </source>
</evidence>
<dbReference type="RefSeq" id="WP_264846270.1">
    <property type="nucleotide sequence ID" value="NZ_BPMA01000018.1"/>
</dbReference>
<protein>
    <submittedName>
        <fullName evidence="1">Uncharacterized protein</fullName>
    </submittedName>
</protein>
<reference evidence="1 4" key="1">
    <citation type="submission" date="2021-11" db="EMBL/GenBank/DDBJ databases">
        <title>Draft genome sequence of Capnocytophaga sp. strain KC07075 isolated from cat oral cavity.</title>
        <authorList>
            <person name="Suzuki M."/>
            <person name="Imaoka K."/>
            <person name="Kimura M."/>
            <person name="Morikawa S."/>
            <person name="Maeda K."/>
        </authorList>
    </citation>
    <scope>NUCLEOTIDE SEQUENCE</scope>
    <source>
        <strain evidence="1">KC07075</strain>
        <strain evidence="2 4">KC07079</strain>
    </source>
</reference>
<dbReference type="Proteomes" id="UP001208692">
    <property type="component" value="Unassembled WGS sequence"/>
</dbReference>
<evidence type="ECO:0000313" key="2">
    <source>
        <dbReference type="EMBL" id="GJM52846.1"/>
    </source>
</evidence>
<dbReference type="Proteomes" id="UP001207736">
    <property type="component" value="Unassembled WGS sequence"/>
</dbReference>
<dbReference type="EMBL" id="BQKA01000012">
    <property type="protein sequence ID" value="GJM49781.1"/>
    <property type="molecule type" value="Genomic_DNA"/>
</dbReference>
<organism evidence="1 3">
    <name type="scientific">Capnocytophaga catalasegens</name>
    <dbReference type="NCBI Taxonomy" id="1004260"/>
    <lineage>
        <taxon>Bacteria</taxon>
        <taxon>Pseudomonadati</taxon>
        <taxon>Bacteroidota</taxon>
        <taxon>Flavobacteriia</taxon>
        <taxon>Flavobacteriales</taxon>
        <taxon>Flavobacteriaceae</taxon>
        <taxon>Capnocytophaga</taxon>
    </lineage>
</organism>
<dbReference type="EMBL" id="BQKB01000018">
    <property type="protein sequence ID" value="GJM52846.1"/>
    <property type="molecule type" value="Genomic_DNA"/>
</dbReference>
<evidence type="ECO:0000313" key="4">
    <source>
        <dbReference type="Proteomes" id="UP001208692"/>
    </source>
</evidence>
<keyword evidence="4" id="KW-1185">Reference proteome</keyword>